<gene>
    <name evidence="1" type="ORF">M404DRAFT_1003013</name>
</gene>
<sequence length="71" mass="8028">MSNNLSRYYALTTTRVMPLSAASSDLTRTKLAASGVSDMLLFMPYSHFKDTRLQRTHSAQTCIRMQSWLAP</sequence>
<reference evidence="1 2" key="1">
    <citation type="submission" date="2014-04" db="EMBL/GenBank/DDBJ databases">
        <authorList>
            <consortium name="DOE Joint Genome Institute"/>
            <person name="Kuo A."/>
            <person name="Kohler A."/>
            <person name="Costa M.D."/>
            <person name="Nagy L.G."/>
            <person name="Floudas D."/>
            <person name="Copeland A."/>
            <person name="Barry K.W."/>
            <person name="Cichocki N."/>
            <person name="Veneault-Fourrey C."/>
            <person name="LaButti K."/>
            <person name="Lindquist E.A."/>
            <person name="Lipzen A."/>
            <person name="Lundell T."/>
            <person name="Morin E."/>
            <person name="Murat C."/>
            <person name="Sun H."/>
            <person name="Tunlid A."/>
            <person name="Henrissat B."/>
            <person name="Grigoriev I.V."/>
            <person name="Hibbett D.S."/>
            <person name="Martin F."/>
            <person name="Nordberg H.P."/>
            <person name="Cantor M.N."/>
            <person name="Hua S.X."/>
        </authorList>
    </citation>
    <scope>NUCLEOTIDE SEQUENCE [LARGE SCALE GENOMIC DNA]</scope>
    <source>
        <strain evidence="1 2">Marx 270</strain>
    </source>
</reference>
<keyword evidence="2" id="KW-1185">Reference proteome</keyword>
<dbReference type="Proteomes" id="UP000054217">
    <property type="component" value="Unassembled WGS sequence"/>
</dbReference>
<evidence type="ECO:0000313" key="1">
    <source>
        <dbReference type="EMBL" id="KIO01621.1"/>
    </source>
</evidence>
<dbReference type="EMBL" id="KN831987">
    <property type="protein sequence ID" value="KIO01621.1"/>
    <property type="molecule type" value="Genomic_DNA"/>
</dbReference>
<reference evidence="2" key="2">
    <citation type="submission" date="2015-01" db="EMBL/GenBank/DDBJ databases">
        <title>Evolutionary Origins and Diversification of the Mycorrhizal Mutualists.</title>
        <authorList>
            <consortium name="DOE Joint Genome Institute"/>
            <consortium name="Mycorrhizal Genomics Consortium"/>
            <person name="Kohler A."/>
            <person name="Kuo A."/>
            <person name="Nagy L.G."/>
            <person name="Floudas D."/>
            <person name="Copeland A."/>
            <person name="Barry K.W."/>
            <person name="Cichocki N."/>
            <person name="Veneault-Fourrey C."/>
            <person name="LaButti K."/>
            <person name="Lindquist E.A."/>
            <person name="Lipzen A."/>
            <person name="Lundell T."/>
            <person name="Morin E."/>
            <person name="Murat C."/>
            <person name="Riley R."/>
            <person name="Ohm R."/>
            <person name="Sun H."/>
            <person name="Tunlid A."/>
            <person name="Henrissat B."/>
            <person name="Grigoriev I.V."/>
            <person name="Hibbett D.S."/>
            <person name="Martin F."/>
        </authorList>
    </citation>
    <scope>NUCLEOTIDE SEQUENCE [LARGE SCALE GENOMIC DNA]</scope>
    <source>
        <strain evidence="2">Marx 270</strain>
    </source>
</reference>
<name>A0A0C3P2A6_PISTI</name>
<proteinExistence type="predicted"/>
<accession>A0A0C3P2A6</accession>
<dbReference type="AlphaFoldDB" id="A0A0C3P2A6"/>
<organism evidence="1 2">
    <name type="scientific">Pisolithus tinctorius Marx 270</name>
    <dbReference type="NCBI Taxonomy" id="870435"/>
    <lineage>
        <taxon>Eukaryota</taxon>
        <taxon>Fungi</taxon>
        <taxon>Dikarya</taxon>
        <taxon>Basidiomycota</taxon>
        <taxon>Agaricomycotina</taxon>
        <taxon>Agaricomycetes</taxon>
        <taxon>Agaricomycetidae</taxon>
        <taxon>Boletales</taxon>
        <taxon>Sclerodermatineae</taxon>
        <taxon>Pisolithaceae</taxon>
        <taxon>Pisolithus</taxon>
    </lineage>
</organism>
<evidence type="ECO:0000313" key="2">
    <source>
        <dbReference type="Proteomes" id="UP000054217"/>
    </source>
</evidence>
<dbReference type="InParanoid" id="A0A0C3P2A6"/>
<protein>
    <submittedName>
        <fullName evidence="1">Uncharacterized protein</fullName>
    </submittedName>
</protein>
<dbReference type="HOGENOM" id="CLU_2741074_0_0_1"/>